<gene>
    <name evidence="1" type="ORF">LCGC14_0428480</name>
</gene>
<name>A0A0F9VY94_9ZZZZ</name>
<protein>
    <submittedName>
        <fullName evidence="1">Uncharacterized protein</fullName>
    </submittedName>
</protein>
<comment type="caution">
    <text evidence="1">The sequence shown here is derived from an EMBL/GenBank/DDBJ whole genome shotgun (WGS) entry which is preliminary data.</text>
</comment>
<organism evidence="1">
    <name type="scientific">marine sediment metagenome</name>
    <dbReference type="NCBI Taxonomy" id="412755"/>
    <lineage>
        <taxon>unclassified sequences</taxon>
        <taxon>metagenomes</taxon>
        <taxon>ecological metagenomes</taxon>
    </lineage>
</organism>
<proteinExistence type="predicted"/>
<reference evidence="1" key="1">
    <citation type="journal article" date="2015" name="Nature">
        <title>Complex archaea that bridge the gap between prokaryotes and eukaryotes.</title>
        <authorList>
            <person name="Spang A."/>
            <person name="Saw J.H."/>
            <person name="Jorgensen S.L."/>
            <person name="Zaremba-Niedzwiedzka K."/>
            <person name="Martijn J."/>
            <person name="Lind A.E."/>
            <person name="van Eijk R."/>
            <person name="Schleper C."/>
            <person name="Guy L."/>
            <person name="Ettema T.J."/>
        </authorList>
    </citation>
    <scope>NUCLEOTIDE SEQUENCE</scope>
</reference>
<sequence>MLLLRNQYISRSQSASAPINTHSLVDSFESEISVVAYSPTASSPTEGKTMSKVIAWFEGGNILKTDCVHFFETDVQVDTGVEVVCPVCAEVKAARVETLKTAIELGLHSKNPVKGMVSLLAAIEATK</sequence>
<dbReference type="AlphaFoldDB" id="A0A0F9VY94"/>
<accession>A0A0F9VY94</accession>
<dbReference type="EMBL" id="LAZR01000399">
    <property type="protein sequence ID" value="KKN70693.1"/>
    <property type="molecule type" value="Genomic_DNA"/>
</dbReference>
<evidence type="ECO:0000313" key="1">
    <source>
        <dbReference type="EMBL" id="KKN70693.1"/>
    </source>
</evidence>